<sequence length="62" mass="6655">MTLRCARCGSYALAFTAQSYTETTLFEGYECEHCGATGSLTANDNTGISYTEGAIESDGEVW</sequence>
<accession>M0MFX7</accession>
<evidence type="ECO:0000313" key="1">
    <source>
        <dbReference type="EMBL" id="EMA44268.1"/>
    </source>
</evidence>
<organism evidence="1 2">
    <name type="scientific">Halococcus saccharolyticus DSM 5350</name>
    <dbReference type="NCBI Taxonomy" id="1227455"/>
    <lineage>
        <taxon>Archaea</taxon>
        <taxon>Methanobacteriati</taxon>
        <taxon>Methanobacteriota</taxon>
        <taxon>Stenosarchaea group</taxon>
        <taxon>Halobacteria</taxon>
        <taxon>Halobacteriales</taxon>
        <taxon>Halococcaceae</taxon>
        <taxon>Halococcus</taxon>
    </lineage>
</organism>
<dbReference type="InParanoid" id="M0MFX7"/>
<evidence type="ECO:0000313" key="2">
    <source>
        <dbReference type="Proteomes" id="UP000011669"/>
    </source>
</evidence>
<dbReference type="Proteomes" id="UP000011669">
    <property type="component" value="Unassembled WGS sequence"/>
</dbReference>
<dbReference type="STRING" id="1227455.C449_12098"/>
<name>M0MFX7_9EURY</name>
<dbReference type="EMBL" id="AOMD01000025">
    <property type="protein sequence ID" value="EMA44268.1"/>
    <property type="molecule type" value="Genomic_DNA"/>
</dbReference>
<keyword evidence="2" id="KW-1185">Reference proteome</keyword>
<gene>
    <name evidence="1" type="ORF">C449_12098</name>
</gene>
<proteinExistence type="predicted"/>
<comment type="caution">
    <text evidence="1">The sequence shown here is derived from an EMBL/GenBank/DDBJ whole genome shotgun (WGS) entry which is preliminary data.</text>
</comment>
<reference evidence="1 2" key="1">
    <citation type="journal article" date="2014" name="PLoS Genet.">
        <title>Phylogenetically driven sequencing of extremely halophilic archaea reveals strategies for static and dynamic osmo-response.</title>
        <authorList>
            <person name="Becker E.A."/>
            <person name="Seitzer P.M."/>
            <person name="Tritt A."/>
            <person name="Larsen D."/>
            <person name="Krusor M."/>
            <person name="Yao A.I."/>
            <person name="Wu D."/>
            <person name="Madern D."/>
            <person name="Eisen J.A."/>
            <person name="Darling A.E."/>
            <person name="Facciotti M.T."/>
        </authorList>
    </citation>
    <scope>NUCLEOTIDE SEQUENCE [LARGE SCALE GENOMIC DNA]</scope>
    <source>
        <strain evidence="1 2">DSM 5350</strain>
    </source>
</reference>
<protein>
    <submittedName>
        <fullName evidence="1">Uncharacterized protein</fullName>
    </submittedName>
</protein>
<dbReference type="AlphaFoldDB" id="M0MFX7"/>
<dbReference type="PATRIC" id="fig|1227455.4.peg.2477"/>
<dbReference type="RefSeq" id="WP_006078281.1">
    <property type="nucleotide sequence ID" value="NZ_AOMD01000025.1"/>
</dbReference>
<dbReference type="OrthoDB" id="212530at2157"/>